<evidence type="ECO:0000313" key="4">
    <source>
        <dbReference type="Proteomes" id="UP000813444"/>
    </source>
</evidence>
<dbReference type="Pfam" id="PF17100">
    <property type="entry name" value="NACHT_N"/>
    <property type="match status" value="1"/>
</dbReference>
<dbReference type="Proteomes" id="UP000813444">
    <property type="component" value="Unassembled WGS sequence"/>
</dbReference>
<dbReference type="AlphaFoldDB" id="A0A8K0WT96"/>
<feature type="region of interest" description="Disordered" evidence="1">
    <location>
        <begin position="1"/>
        <end position="79"/>
    </location>
</feature>
<sequence length="369" mass="40798">MPASNEHESVIRRFVGRFRSNSSPKPSKAKPSKRSASASPPSRRAAVAAPPPSSSSSSQQQQQPRIKQRSRTIGASPSVRIAPRQYQTYARDADISLGLWSSAYDFLGDRSSTAGLVLAYESIISQELPDQLKVGINTTLRNHPKERRLELVTAIALNGLRKRRASKATVVDEFSRQILDASKDSVGLMLDAYPSVALAFTGICALTPLPLDPVLRKGEMRAGVRYVAGRIQWYMYLSQLLMPETWRSGSSFRAQQEMGQTRELVEKLYRKVLEFEMNCVCASAISWNNAAKNVVGWQSLGALLEAIREADAELARYIDAYCTESARARLLPLNKDFDAVSTGFFAELGATPVVAQAQFPIRRTQTVRV</sequence>
<dbReference type="OrthoDB" id="4919232at2759"/>
<accession>A0A8K0WT96</accession>
<feature type="compositionally biased region" description="Low complexity" evidence="1">
    <location>
        <begin position="34"/>
        <end position="65"/>
    </location>
</feature>
<feature type="domain" description="NWD NACHT-NTPase N-terminal" evidence="2">
    <location>
        <begin position="99"/>
        <end position="315"/>
    </location>
</feature>
<protein>
    <recommendedName>
        <fullName evidence="2">NWD NACHT-NTPase N-terminal domain-containing protein</fullName>
    </recommendedName>
</protein>
<name>A0A8K0WT96_9HYPO</name>
<organism evidence="3 4">
    <name type="scientific">Stachybotrys elegans</name>
    <dbReference type="NCBI Taxonomy" id="80388"/>
    <lineage>
        <taxon>Eukaryota</taxon>
        <taxon>Fungi</taxon>
        <taxon>Dikarya</taxon>
        <taxon>Ascomycota</taxon>
        <taxon>Pezizomycotina</taxon>
        <taxon>Sordariomycetes</taxon>
        <taxon>Hypocreomycetidae</taxon>
        <taxon>Hypocreales</taxon>
        <taxon>Stachybotryaceae</taxon>
        <taxon>Stachybotrys</taxon>
    </lineage>
</organism>
<dbReference type="EMBL" id="JAGPNK010000004">
    <property type="protein sequence ID" value="KAH7323042.1"/>
    <property type="molecule type" value="Genomic_DNA"/>
</dbReference>
<proteinExistence type="predicted"/>
<dbReference type="InterPro" id="IPR031359">
    <property type="entry name" value="NACHT_N"/>
</dbReference>
<comment type="caution">
    <text evidence="3">The sequence shown here is derived from an EMBL/GenBank/DDBJ whole genome shotgun (WGS) entry which is preliminary data.</text>
</comment>
<reference evidence="3" key="1">
    <citation type="journal article" date="2021" name="Nat. Commun.">
        <title>Genetic determinants of endophytism in the Arabidopsis root mycobiome.</title>
        <authorList>
            <person name="Mesny F."/>
            <person name="Miyauchi S."/>
            <person name="Thiergart T."/>
            <person name="Pickel B."/>
            <person name="Atanasova L."/>
            <person name="Karlsson M."/>
            <person name="Huettel B."/>
            <person name="Barry K.W."/>
            <person name="Haridas S."/>
            <person name="Chen C."/>
            <person name="Bauer D."/>
            <person name="Andreopoulos W."/>
            <person name="Pangilinan J."/>
            <person name="LaButti K."/>
            <person name="Riley R."/>
            <person name="Lipzen A."/>
            <person name="Clum A."/>
            <person name="Drula E."/>
            <person name="Henrissat B."/>
            <person name="Kohler A."/>
            <person name="Grigoriev I.V."/>
            <person name="Martin F.M."/>
            <person name="Hacquard S."/>
        </authorList>
    </citation>
    <scope>NUCLEOTIDE SEQUENCE</scope>
    <source>
        <strain evidence="3">MPI-CAGE-CH-0235</strain>
    </source>
</reference>
<evidence type="ECO:0000259" key="2">
    <source>
        <dbReference type="Pfam" id="PF17100"/>
    </source>
</evidence>
<keyword evidence="4" id="KW-1185">Reference proteome</keyword>
<feature type="compositionally biased region" description="Basic and acidic residues" evidence="1">
    <location>
        <begin position="1"/>
        <end position="11"/>
    </location>
</feature>
<gene>
    <name evidence="3" type="ORF">B0I35DRAFT_192482</name>
</gene>
<evidence type="ECO:0000313" key="3">
    <source>
        <dbReference type="EMBL" id="KAH7323042.1"/>
    </source>
</evidence>
<evidence type="ECO:0000256" key="1">
    <source>
        <dbReference type="SAM" id="MobiDB-lite"/>
    </source>
</evidence>